<accession>A0A0A1SP70</accession>
<dbReference type="AlphaFoldDB" id="A0A0A1SP70"/>
<dbReference type="Proteomes" id="UP000039046">
    <property type="component" value="Unassembled WGS sequence"/>
</dbReference>
<protein>
    <submittedName>
        <fullName evidence="2">Uncharacterized protein</fullName>
    </submittedName>
</protein>
<sequence>MHQQTITKPTNLKKDRLLVDMDLAQFTALNRGVMHQQVHQSRYASSSPRRANHTGPSTGVVEELAAASQYNSTSDLARHALCCIEESEPVKSGAKQGTKRRKMTHWMIRMGQGSSTSISLNGELYVGMDE</sequence>
<keyword evidence="3" id="KW-1185">Reference proteome</keyword>
<name>A0A0A1SP70_9HYPO</name>
<evidence type="ECO:0000256" key="1">
    <source>
        <dbReference type="SAM" id="MobiDB-lite"/>
    </source>
</evidence>
<dbReference type="EMBL" id="CDHN01000001">
    <property type="protein sequence ID" value="CEJ82183.1"/>
    <property type="molecule type" value="Genomic_DNA"/>
</dbReference>
<feature type="region of interest" description="Disordered" evidence="1">
    <location>
        <begin position="38"/>
        <end position="58"/>
    </location>
</feature>
<organism evidence="2 3">
    <name type="scientific">[Torrubiella] hemipterigena</name>
    <dbReference type="NCBI Taxonomy" id="1531966"/>
    <lineage>
        <taxon>Eukaryota</taxon>
        <taxon>Fungi</taxon>
        <taxon>Dikarya</taxon>
        <taxon>Ascomycota</taxon>
        <taxon>Pezizomycotina</taxon>
        <taxon>Sordariomycetes</taxon>
        <taxon>Hypocreomycetidae</taxon>
        <taxon>Hypocreales</taxon>
        <taxon>Clavicipitaceae</taxon>
        <taxon>Clavicipitaceae incertae sedis</taxon>
        <taxon>'Torrubiella' clade</taxon>
    </lineage>
</organism>
<dbReference type="HOGENOM" id="CLU_1939590_0_0_1"/>
<evidence type="ECO:0000313" key="2">
    <source>
        <dbReference type="EMBL" id="CEJ82183.1"/>
    </source>
</evidence>
<proteinExistence type="predicted"/>
<feature type="compositionally biased region" description="Polar residues" evidence="1">
    <location>
        <begin position="38"/>
        <end position="57"/>
    </location>
</feature>
<evidence type="ECO:0000313" key="3">
    <source>
        <dbReference type="Proteomes" id="UP000039046"/>
    </source>
</evidence>
<gene>
    <name evidence="2" type="ORF">VHEMI02265</name>
</gene>
<reference evidence="2 3" key="1">
    <citation type="journal article" date="2015" name="Genome Announc.">
        <title>Draft Genome Sequence and Gene Annotation of the Entomopathogenic Fungus Verticillium hemipterigenum.</title>
        <authorList>
            <person name="Horn F."/>
            <person name="Habel A."/>
            <person name="Scharf D.H."/>
            <person name="Dworschak J."/>
            <person name="Brakhage A.A."/>
            <person name="Guthke R."/>
            <person name="Hertweck C."/>
            <person name="Linde J."/>
        </authorList>
    </citation>
    <scope>NUCLEOTIDE SEQUENCE [LARGE SCALE GENOMIC DNA]</scope>
</reference>